<dbReference type="EMBL" id="CAADIN010000009">
    <property type="protein sequence ID" value="VFR82234.1"/>
    <property type="molecule type" value="Genomic_DNA"/>
</dbReference>
<dbReference type="CDD" id="cd04187">
    <property type="entry name" value="DPM1_like_bac"/>
    <property type="match status" value="1"/>
</dbReference>
<evidence type="ECO:0000313" key="10">
    <source>
        <dbReference type="EMBL" id="VFR52543.1"/>
    </source>
</evidence>
<dbReference type="SUPFAM" id="SSF53448">
    <property type="entry name" value="Nucleotide-diphospho-sugar transferases"/>
    <property type="match status" value="1"/>
</dbReference>
<comment type="subcellular location">
    <subcellularLocation>
        <location evidence="1">Membrane</location>
        <topology evidence="1">Multi-pass membrane protein</topology>
    </subcellularLocation>
</comment>
<gene>
    <name evidence="9" type="ORF">BER1_4525</name>
    <name evidence="10" type="ORF">BER2_4499</name>
    <name evidence="11" type="ORF">ISE1_4276</name>
    <name evidence="12" type="ORF">ISE2_4258</name>
</gene>
<evidence type="ECO:0000313" key="9">
    <source>
        <dbReference type="EMBL" id="VFR48072.1"/>
    </source>
</evidence>
<dbReference type="InterPro" id="IPR050256">
    <property type="entry name" value="Glycosyltransferase_2"/>
</dbReference>
<keyword evidence="2 10" id="KW-0328">Glycosyltransferase</keyword>
<evidence type="ECO:0000313" key="11">
    <source>
        <dbReference type="EMBL" id="VFR70111.1"/>
    </source>
</evidence>
<keyword evidence="5 7" id="KW-1133">Transmembrane helix</keyword>
<evidence type="ECO:0000256" key="5">
    <source>
        <dbReference type="ARBA" id="ARBA00022989"/>
    </source>
</evidence>
<sequence>MKLSIVTTLYRSAPHLAEFYQRASAVARAHAGSDYEIVMVNDGSPDDSLRLALGLLESDPHLKVVDLSRNFGHHKAIMEGLAHSRGEEVFLIDSDLEESPEWLEPFAKQRHEDSADVVYGVQASRKGGVMERWSGALYYWLMRRLAGVALPRNLVTARLMSRRYVDSLLQFREREMFLSGLWYLTGFHQVAHEIVKLSHSETTYGFRQKVYLLINSVVSISNRPLILIFYTGMSIFGAALLYSVYLVFNWLVASRPPNGWTSVMVSVWLLGGLVISFLGVIGIYLSKVFSETKQRPNAIVKEVHVNTEQR</sequence>
<keyword evidence="4 7" id="KW-0812">Transmembrane</keyword>
<evidence type="ECO:0000256" key="3">
    <source>
        <dbReference type="ARBA" id="ARBA00022679"/>
    </source>
</evidence>
<evidence type="ECO:0000259" key="8">
    <source>
        <dbReference type="Pfam" id="PF00535"/>
    </source>
</evidence>
<dbReference type="Pfam" id="PF00535">
    <property type="entry name" value="Glycos_transf_2"/>
    <property type="match status" value="1"/>
</dbReference>
<dbReference type="PANTHER" id="PTHR48090:SF1">
    <property type="entry name" value="PROPHAGE BACTOPRENOL GLUCOSYL TRANSFERASE HOMOLOG"/>
    <property type="match status" value="1"/>
</dbReference>
<evidence type="ECO:0000256" key="4">
    <source>
        <dbReference type="ARBA" id="ARBA00022692"/>
    </source>
</evidence>
<organism evidence="10">
    <name type="scientific">plant metagenome</name>
    <dbReference type="NCBI Taxonomy" id="1297885"/>
    <lineage>
        <taxon>unclassified sequences</taxon>
        <taxon>metagenomes</taxon>
        <taxon>organismal metagenomes</taxon>
    </lineage>
</organism>
<dbReference type="EMBL" id="CAADIH010000043">
    <property type="protein sequence ID" value="VFR52543.1"/>
    <property type="molecule type" value="Genomic_DNA"/>
</dbReference>
<dbReference type="EMBL" id="CAADIE010000033">
    <property type="protein sequence ID" value="VFR48072.1"/>
    <property type="molecule type" value="Genomic_DNA"/>
</dbReference>
<dbReference type="AlphaFoldDB" id="A0A484RQY3"/>
<evidence type="ECO:0000256" key="2">
    <source>
        <dbReference type="ARBA" id="ARBA00022676"/>
    </source>
</evidence>
<keyword evidence="3 10" id="KW-0808">Transferase</keyword>
<dbReference type="EC" id="2.4.-.-" evidence="10"/>
<feature type="transmembrane region" description="Helical" evidence="7">
    <location>
        <begin position="260"/>
        <end position="285"/>
    </location>
</feature>
<keyword evidence="6 7" id="KW-0472">Membrane</keyword>
<dbReference type="InterPro" id="IPR001173">
    <property type="entry name" value="Glyco_trans_2-like"/>
</dbReference>
<dbReference type="InterPro" id="IPR029044">
    <property type="entry name" value="Nucleotide-diphossugar_trans"/>
</dbReference>
<reference evidence="10" key="1">
    <citation type="submission" date="2019-03" db="EMBL/GenBank/DDBJ databases">
        <authorList>
            <person name="Danneels B."/>
        </authorList>
    </citation>
    <scope>NUCLEOTIDE SEQUENCE</scope>
</reference>
<dbReference type="Gene3D" id="3.90.550.10">
    <property type="entry name" value="Spore Coat Polysaccharide Biosynthesis Protein SpsA, Chain A"/>
    <property type="match status" value="1"/>
</dbReference>
<evidence type="ECO:0000256" key="7">
    <source>
        <dbReference type="SAM" id="Phobius"/>
    </source>
</evidence>
<accession>A0A484RQY3</accession>
<protein>
    <submittedName>
        <fullName evidence="10">Polymyxin resistance protein ArnC, glycosyl transferase</fullName>
        <ecNumber evidence="10">2.4.-.-</ecNumber>
    </submittedName>
</protein>
<evidence type="ECO:0000256" key="1">
    <source>
        <dbReference type="ARBA" id="ARBA00004141"/>
    </source>
</evidence>
<dbReference type="GO" id="GO:0005886">
    <property type="term" value="C:plasma membrane"/>
    <property type="evidence" value="ECO:0007669"/>
    <property type="project" value="TreeGrafter"/>
</dbReference>
<dbReference type="PANTHER" id="PTHR48090">
    <property type="entry name" value="UNDECAPRENYL-PHOSPHATE 4-DEOXY-4-FORMAMIDO-L-ARABINOSE TRANSFERASE-RELATED"/>
    <property type="match status" value="1"/>
</dbReference>
<feature type="domain" description="Glycosyltransferase 2-like" evidence="8">
    <location>
        <begin position="4"/>
        <end position="145"/>
    </location>
</feature>
<proteinExistence type="predicted"/>
<evidence type="ECO:0000313" key="12">
    <source>
        <dbReference type="EMBL" id="VFR82234.1"/>
    </source>
</evidence>
<dbReference type="GO" id="GO:0016757">
    <property type="term" value="F:glycosyltransferase activity"/>
    <property type="evidence" value="ECO:0007669"/>
    <property type="project" value="UniProtKB-KW"/>
</dbReference>
<dbReference type="EMBL" id="CAADIM010000011">
    <property type="protein sequence ID" value="VFR70111.1"/>
    <property type="molecule type" value="Genomic_DNA"/>
</dbReference>
<feature type="transmembrane region" description="Helical" evidence="7">
    <location>
        <begin position="225"/>
        <end position="248"/>
    </location>
</feature>
<evidence type="ECO:0000256" key="6">
    <source>
        <dbReference type="ARBA" id="ARBA00023136"/>
    </source>
</evidence>
<name>A0A484RQY3_9ZZZZ</name>